<dbReference type="EMBL" id="GBRH01274172">
    <property type="protein sequence ID" value="JAD23723.1"/>
    <property type="molecule type" value="Transcribed_RNA"/>
</dbReference>
<proteinExistence type="predicted"/>
<dbReference type="AlphaFoldDB" id="A0A0A8YDS7"/>
<accession>A0A0A8YDS7</accession>
<sequence>MAPDQQDQPARVTRQRTRECFSTEEGYCGIATDLQEVPPLGPSAATEDALATANCPTQADDQIQIANEGPSNAMIDRWNRGRSMGRELDRINRGICTKLPVHLAEGM</sequence>
<evidence type="ECO:0000313" key="1">
    <source>
        <dbReference type="EMBL" id="JAD23723.1"/>
    </source>
</evidence>
<reference evidence="1" key="2">
    <citation type="journal article" date="2015" name="Data Brief">
        <title>Shoot transcriptome of the giant reed, Arundo donax.</title>
        <authorList>
            <person name="Barrero R.A."/>
            <person name="Guerrero F.D."/>
            <person name="Moolhuijzen P."/>
            <person name="Goolsby J.A."/>
            <person name="Tidwell J."/>
            <person name="Bellgard S.E."/>
            <person name="Bellgard M.I."/>
        </authorList>
    </citation>
    <scope>NUCLEOTIDE SEQUENCE</scope>
    <source>
        <tissue evidence="1">Shoot tissue taken approximately 20 cm above the soil surface</tissue>
    </source>
</reference>
<reference evidence="1" key="1">
    <citation type="submission" date="2014-09" db="EMBL/GenBank/DDBJ databases">
        <authorList>
            <person name="Magalhaes I.L.F."/>
            <person name="Oliveira U."/>
            <person name="Santos F.R."/>
            <person name="Vidigal T.H.D.A."/>
            <person name="Brescovit A.D."/>
            <person name="Santos A.J."/>
        </authorList>
    </citation>
    <scope>NUCLEOTIDE SEQUENCE</scope>
    <source>
        <tissue evidence="1">Shoot tissue taken approximately 20 cm above the soil surface</tissue>
    </source>
</reference>
<protein>
    <submittedName>
        <fullName evidence="1">Uncharacterized protein</fullName>
    </submittedName>
</protein>
<name>A0A0A8YDS7_ARUDO</name>
<organism evidence="1">
    <name type="scientific">Arundo donax</name>
    <name type="common">Giant reed</name>
    <name type="synonym">Donax arundinaceus</name>
    <dbReference type="NCBI Taxonomy" id="35708"/>
    <lineage>
        <taxon>Eukaryota</taxon>
        <taxon>Viridiplantae</taxon>
        <taxon>Streptophyta</taxon>
        <taxon>Embryophyta</taxon>
        <taxon>Tracheophyta</taxon>
        <taxon>Spermatophyta</taxon>
        <taxon>Magnoliopsida</taxon>
        <taxon>Liliopsida</taxon>
        <taxon>Poales</taxon>
        <taxon>Poaceae</taxon>
        <taxon>PACMAD clade</taxon>
        <taxon>Arundinoideae</taxon>
        <taxon>Arundineae</taxon>
        <taxon>Arundo</taxon>
    </lineage>
</organism>